<keyword evidence="5 6" id="KW-0472">Membrane</keyword>
<evidence type="ECO:0000259" key="7">
    <source>
        <dbReference type="PROSITE" id="PS50850"/>
    </source>
</evidence>
<sequence length="456" mass="48588">MHNNNNGNTNGYPSSTRAWMTVAILMLAYVLSFVDRQILNLLVEPIRRDLDITDTHMSLLMGFSFAVFYTICGVPIGRLADRKSRRGIIAIGVLVWSLMTALCGTARTFWQFLVFRIGVGVGEAALSPSAYSLIADSFPPKLRGTAMSVYSMGIYIGSGLAFLLGGLVVKFASAQGDVELPMLGMVRPWQLIFLVLGAAGVLFTAVLLLIREPSRKGVGAGVEVPLSEVAGYIRQNRRTVLCHNFGFACLAFAAYGSSAWIPTFFIRTYGWSASDVGVLYGSVVAVAGSIGIIAGGRLSDLLHRRGYRDAPLRVGIISAALTLPLNLAYLAGTGELALALIALHVFTIAMPFGVGPAAIQEIMPNSMRGQASAVYLFVITMVGLGIGPTAVALGTDFVFGDDNALRYSLLIVTGIALVGAMILLGMGLKHYRGSLDRLQEWKPQSAAGSDAQAKPV</sequence>
<feature type="transmembrane region" description="Helical" evidence="6">
    <location>
        <begin position="278"/>
        <end position="298"/>
    </location>
</feature>
<gene>
    <name evidence="8" type="ORF">MST27_02695</name>
</gene>
<dbReference type="InterPro" id="IPR044770">
    <property type="entry name" value="MFS_spinster-like"/>
</dbReference>
<reference evidence="8" key="1">
    <citation type="submission" date="2022-03" db="EMBL/GenBank/DDBJ databases">
        <title>Pseudomonas marianensis sp. nov., a marine bacterium isolated from deep-sea sediments of the Mariana Trench.</title>
        <authorList>
            <person name="Wei Y."/>
        </authorList>
    </citation>
    <scope>NUCLEOTIDE SEQUENCE</scope>
    <source>
        <strain evidence="8">PS1</strain>
    </source>
</reference>
<keyword evidence="3 6" id="KW-0812">Transmembrane</keyword>
<feature type="transmembrane region" description="Helical" evidence="6">
    <location>
        <begin position="113"/>
        <end position="135"/>
    </location>
</feature>
<proteinExistence type="predicted"/>
<dbReference type="EMBL" id="JALGRD010000001">
    <property type="protein sequence ID" value="MCJ0972278.1"/>
    <property type="molecule type" value="Genomic_DNA"/>
</dbReference>
<dbReference type="InterPro" id="IPR020846">
    <property type="entry name" value="MFS_dom"/>
</dbReference>
<evidence type="ECO:0000256" key="4">
    <source>
        <dbReference type="ARBA" id="ARBA00022989"/>
    </source>
</evidence>
<dbReference type="PANTHER" id="PTHR23505:SF79">
    <property type="entry name" value="PROTEIN SPINSTER"/>
    <property type="match status" value="1"/>
</dbReference>
<comment type="subcellular location">
    <subcellularLocation>
        <location evidence="1">Membrane</location>
        <topology evidence="1">Multi-pass membrane protein</topology>
    </subcellularLocation>
</comment>
<protein>
    <submittedName>
        <fullName evidence="8">MFS transporter</fullName>
    </submittedName>
</protein>
<organism evidence="8 9">
    <name type="scientific">Stutzerimonas marianensis</name>
    <dbReference type="NCBI Taxonomy" id="2929513"/>
    <lineage>
        <taxon>Bacteria</taxon>
        <taxon>Pseudomonadati</taxon>
        <taxon>Pseudomonadota</taxon>
        <taxon>Gammaproteobacteria</taxon>
        <taxon>Pseudomonadales</taxon>
        <taxon>Pseudomonadaceae</taxon>
        <taxon>Stutzerimonas</taxon>
    </lineage>
</organism>
<dbReference type="RefSeq" id="WP_243604457.1">
    <property type="nucleotide sequence ID" value="NZ_JALGRD010000001.1"/>
</dbReference>
<dbReference type="GO" id="GO:0016020">
    <property type="term" value="C:membrane"/>
    <property type="evidence" value="ECO:0007669"/>
    <property type="project" value="UniProtKB-SubCell"/>
</dbReference>
<evidence type="ECO:0000256" key="2">
    <source>
        <dbReference type="ARBA" id="ARBA00022448"/>
    </source>
</evidence>
<feature type="transmembrane region" description="Helical" evidence="6">
    <location>
        <begin position="310"/>
        <end position="330"/>
    </location>
</feature>
<feature type="transmembrane region" description="Helical" evidence="6">
    <location>
        <begin position="18"/>
        <end position="39"/>
    </location>
</feature>
<dbReference type="CDD" id="cd17328">
    <property type="entry name" value="MFS_spinster_like"/>
    <property type="match status" value="1"/>
</dbReference>
<evidence type="ECO:0000256" key="1">
    <source>
        <dbReference type="ARBA" id="ARBA00004141"/>
    </source>
</evidence>
<name>A0A9X1W6L7_9GAMM</name>
<feature type="transmembrane region" description="Helical" evidence="6">
    <location>
        <begin position="189"/>
        <end position="210"/>
    </location>
</feature>
<dbReference type="AlphaFoldDB" id="A0A9X1W6L7"/>
<dbReference type="GO" id="GO:0022857">
    <property type="term" value="F:transmembrane transporter activity"/>
    <property type="evidence" value="ECO:0007669"/>
    <property type="project" value="InterPro"/>
</dbReference>
<feature type="transmembrane region" description="Helical" evidence="6">
    <location>
        <begin position="59"/>
        <end position="76"/>
    </location>
</feature>
<feature type="transmembrane region" description="Helical" evidence="6">
    <location>
        <begin position="336"/>
        <end position="359"/>
    </location>
</feature>
<evidence type="ECO:0000256" key="5">
    <source>
        <dbReference type="ARBA" id="ARBA00023136"/>
    </source>
</evidence>
<comment type="caution">
    <text evidence="8">The sequence shown here is derived from an EMBL/GenBank/DDBJ whole genome shotgun (WGS) entry which is preliminary data.</text>
</comment>
<dbReference type="InterPro" id="IPR011701">
    <property type="entry name" value="MFS"/>
</dbReference>
<dbReference type="PROSITE" id="PS50850">
    <property type="entry name" value="MFS"/>
    <property type="match status" value="1"/>
</dbReference>
<dbReference type="Pfam" id="PF07690">
    <property type="entry name" value="MFS_1"/>
    <property type="match status" value="1"/>
</dbReference>
<feature type="transmembrane region" description="Helical" evidence="6">
    <location>
        <begin position="88"/>
        <end position="107"/>
    </location>
</feature>
<evidence type="ECO:0000256" key="3">
    <source>
        <dbReference type="ARBA" id="ARBA00022692"/>
    </source>
</evidence>
<accession>A0A9X1W6L7</accession>
<keyword evidence="4 6" id="KW-1133">Transmembrane helix</keyword>
<dbReference type="SUPFAM" id="SSF103473">
    <property type="entry name" value="MFS general substrate transporter"/>
    <property type="match status" value="1"/>
</dbReference>
<feature type="transmembrane region" description="Helical" evidence="6">
    <location>
        <begin position="371"/>
        <end position="393"/>
    </location>
</feature>
<evidence type="ECO:0000256" key="6">
    <source>
        <dbReference type="SAM" id="Phobius"/>
    </source>
</evidence>
<evidence type="ECO:0000313" key="8">
    <source>
        <dbReference type="EMBL" id="MCJ0972278.1"/>
    </source>
</evidence>
<dbReference type="InterPro" id="IPR036259">
    <property type="entry name" value="MFS_trans_sf"/>
</dbReference>
<feature type="transmembrane region" description="Helical" evidence="6">
    <location>
        <begin position="147"/>
        <end position="169"/>
    </location>
</feature>
<keyword evidence="2" id="KW-0813">Transport</keyword>
<keyword evidence="9" id="KW-1185">Reference proteome</keyword>
<dbReference type="Gene3D" id="1.20.1250.20">
    <property type="entry name" value="MFS general substrate transporter like domains"/>
    <property type="match status" value="1"/>
</dbReference>
<dbReference type="Proteomes" id="UP001139682">
    <property type="component" value="Unassembled WGS sequence"/>
</dbReference>
<feature type="transmembrane region" description="Helical" evidence="6">
    <location>
        <begin position="244"/>
        <end position="266"/>
    </location>
</feature>
<feature type="domain" description="Major facilitator superfamily (MFS) profile" evidence="7">
    <location>
        <begin position="21"/>
        <end position="431"/>
    </location>
</feature>
<dbReference type="PANTHER" id="PTHR23505">
    <property type="entry name" value="SPINSTER"/>
    <property type="match status" value="1"/>
</dbReference>
<evidence type="ECO:0000313" key="9">
    <source>
        <dbReference type="Proteomes" id="UP001139682"/>
    </source>
</evidence>
<feature type="transmembrane region" description="Helical" evidence="6">
    <location>
        <begin position="405"/>
        <end position="428"/>
    </location>
</feature>